<dbReference type="InterPro" id="IPR036691">
    <property type="entry name" value="Endo/exonu/phosph_ase_sf"/>
</dbReference>
<protein>
    <submittedName>
        <fullName evidence="1">Uncharacterized protein</fullName>
    </submittedName>
</protein>
<dbReference type="InterPro" id="IPR027124">
    <property type="entry name" value="Swc5/CFDP1/2"/>
</dbReference>
<dbReference type="PANTHER" id="PTHR23227">
    <property type="entry name" value="BUCENTAUR RELATED"/>
    <property type="match status" value="1"/>
</dbReference>
<gene>
    <name evidence="1" type="ORF">SMRZ_LOCUS11672</name>
</gene>
<evidence type="ECO:0000313" key="2">
    <source>
        <dbReference type="Proteomes" id="UP000277204"/>
    </source>
</evidence>
<organism evidence="1 2">
    <name type="scientific">Schistosoma margrebowiei</name>
    <dbReference type="NCBI Taxonomy" id="48269"/>
    <lineage>
        <taxon>Eukaryota</taxon>
        <taxon>Metazoa</taxon>
        <taxon>Spiralia</taxon>
        <taxon>Lophotrochozoa</taxon>
        <taxon>Platyhelminthes</taxon>
        <taxon>Trematoda</taxon>
        <taxon>Digenea</taxon>
        <taxon>Strigeidida</taxon>
        <taxon>Schistosomatoidea</taxon>
        <taxon>Schistosomatidae</taxon>
        <taxon>Schistosoma</taxon>
    </lineage>
</organism>
<dbReference type="PANTHER" id="PTHR23227:SF67">
    <property type="entry name" value="CRANIOFACIAL DEVELOPMENT PROTEIN 2-LIKE"/>
    <property type="match status" value="1"/>
</dbReference>
<dbReference type="SUPFAM" id="SSF56219">
    <property type="entry name" value="DNase I-like"/>
    <property type="match status" value="1"/>
</dbReference>
<dbReference type="Proteomes" id="UP000277204">
    <property type="component" value="Unassembled WGS sequence"/>
</dbReference>
<dbReference type="EMBL" id="UZAI01006718">
    <property type="protein sequence ID" value="VDO96495.1"/>
    <property type="molecule type" value="Genomic_DNA"/>
</dbReference>
<dbReference type="Pfam" id="PF03372">
    <property type="entry name" value="Exo_endo_phos"/>
    <property type="match status" value="1"/>
</dbReference>
<reference evidence="1 2" key="1">
    <citation type="submission" date="2018-11" db="EMBL/GenBank/DDBJ databases">
        <authorList>
            <consortium name="Pathogen Informatics"/>
        </authorList>
    </citation>
    <scope>NUCLEOTIDE SEQUENCE [LARGE SCALE GENOMIC DNA]</scope>
    <source>
        <strain evidence="1 2">Zambia</strain>
    </source>
</reference>
<proteinExistence type="predicted"/>
<name>A0A183M6J7_9TREM</name>
<dbReference type="Gene3D" id="3.60.10.10">
    <property type="entry name" value="Endonuclease/exonuclease/phosphatase"/>
    <property type="match status" value="1"/>
</dbReference>
<dbReference type="AlphaFoldDB" id="A0A183M6J7"/>
<evidence type="ECO:0000313" key="1">
    <source>
        <dbReference type="EMBL" id="VDO96495.1"/>
    </source>
</evidence>
<sequence>MNVIQRYAPTNGLNEDAKDHFYDRLQLIIKKCQTKDLIILMGDLNAKVGTDNTGYEDIIGRHGLKERNENGERYANLCAINKMVISGTIFSHKRIHKSTWTLPDHTTQNQIDYICINKKFRRTMEDVRTVRGTDIGSDHHLLGILTKSTNSGESSVLDSRHFMI</sequence>
<keyword evidence="2" id="KW-1185">Reference proteome</keyword>
<accession>A0A183M6J7</accession>
<dbReference type="InterPro" id="IPR005135">
    <property type="entry name" value="Endo/exonuclease/phosphatase"/>
</dbReference>
<dbReference type="GO" id="GO:0003824">
    <property type="term" value="F:catalytic activity"/>
    <property type="evidence" value="ECO:0007669"/>
    <property type="project" value="InterPro"/>
</dbReference>